<reference evidence="1" key="2">
    <citation type="journal article" date="2015" name="Fish Shellfish Immunol.">
        <title>Early steps in the European eel (Anguilla anguilla)-Vibrio vulnificus interaction in the gills: Role of the RtxA13 toxin.</title>
        <authorList>
            <person name="Callol A."/>
            <person name="Pajuelo D."/>
            <person name="Ebbesson L."/>
            <person name="Teles M."/>
            <person name="MacKenzie S."/>
            <person name="Amaro C."/>
        </authorList>
    </citation>
    <scope>NUCLEOTIDE SEQUENCE</scope>
</reference>
<sequence>MLFLSGCVFPDQNFFLLPLPTSPLPLCSGCRSKGISLGWSTGT</sequence>
<dbReference type="AlphaFoldDB" id="A0A0E9PAL6"/>
<proteinExistence type="predicted"/>
<reference evidence="1" key="1">
    <citation type="submission" date="2014-11" db="EMBL/GenBank/DDBJ databases">
        <authorList>
            <person name="Amaro Gonzalez C."/>
        </authorList>
    </citation>
    <scope>NUCLEOTIDE SEQUENCE</scope>
</reference>
<protein>
    <submittedName>
        <fullName evidence="1">Uncharacterized protein</fullName>
    </submittedName>
</protein>
<accession>A0A0E9PAL6</accession>
<evidence type="ECO:0000313" key="1">
    <source>
        <dbReference type="EMBL" id="JAH01110.1"/>
    </source>
</evidence>
<dbReference type="EMBL" id="GBXM01107467">
    <property type="protein sequence ID" value="JAH01110.1"/>
    <property type="molecule type" value="Transcribed_RNA"/>
</dbReference>
<organism evidence="1">
    <name type="scientific">Anguilla anguilla</name>
    <name type="common">European freshwater eel</name>
    <name type="synonym">Muraena anguilla</name>
    <dbReference type="NCBI Taxonomy" id="7936"/>
    <lineage>
        <taxon>Eukaryota</taxon>
        <taxon>Metazoa</taxon>
        <taxon>Chordata</taxon>
        <taxon>Craniata</taxon>
        <taxon>Vertebrata</taxon>
        <taxon>Euteleostomi</taxon>
        <taxon>Actinopterygii</taxon>
        <taxon>Neopterygii</taxon>
        <taxon>Teleostei</taxon>
        <taxon>Anguilliformes</taxon>
        <taxon>Anguillidae</taxon>
        <taxon>Anguilla</taxon>
    </lineage>
</organism>
<name>A0A0E9PAL6_ANGAN</name>